<dbReference type="Proteomes" id="UP000507470">
    <property type="component" value="Unassembled WGS sequence"/>
</dbReference>
<proteinExistence type="predicted"/>
<dbReference type="EMBL" id="CACVKT020008888">
    <property type="protein sequence ID" value="CAC5418227.1"/>
    <property type="molecule type" value="Genomic_DNA"/>
</dbReference>
<organism evidence="1 2">
    <name type="scientific">Mytilus coruscus</name>
    <name type="common">Sea mussel</name>
    <dbReference type="NCBI Taxonomy" id="42192"/>
    <lineage>
        <taxon>Eukaryota</taxon>
        <taxon>Metazoa</taxon>
        <taxon>Spiralia</taxon>
        <taxon>Lophotrochozoa</taxon>
        <taxon>Mollusca</taxon>
        <taxon>Bivalvia</taxon>
        <taxon>Autobranchia</taxon>
        <taxon>Pteriomorphia</taxon>
        <taxon>Mytilida</taxon>
        <taxon>Mytiloidea</taxon>
        <taxon>Mytilidae</taxon>
        <taxon>Mytilinae</taxon>
        <taxon>Mytilus</taxon>
    </lineage>
</organism>
<sequence length="189" mass="21697">MIIKQRGYTCNVSDLRDTSHRSFRLCEKSTNTDLLLLESRPSGLCNRCSNNYLEQHVCVCIPSNCLISKILQHMTRYDCQLILIAPHWPRRHWNTNLLEYIIDYPSSLPVSEDLLHQPKTNIFHPNPAVFNLTAWFLSTNSLKRKVFLKKLENYLKPHGALGLKKITLSNFENSIAGVVDGKLIPIVPL</sequence>
<keyword evidence="2" id="KW-1185">Reference proteome</keyword>
<protein>
    <submittedName>
        <fullName evidence="1">Uncharacterized protein</fullName>
    </submittedName>
</protein>
<gene>
    <name evidence="1" type="ORF">MCOR_50679</name>
</gene>
<dbReference type="AlphaFoldDB" id="A0A6J8EDA8"/>
<evidence type="ECO:0000313" key="1">
    <source>
        <dbReference type="EMBL" id="CAC5418227.1"/>
    </source>
</evidence>
<reference evidence="1 2" key="1">
    <citation type="submission" date="2020-06" db="EMBL/GenBank/DDBJ databases">
        <authorList>
            <person name="Li R."/>
            <person name="Bekaert M."/>
        </authorList>
    </citation>
    <scope>NUCLEOTIDE SEQUENCE [LARGE SCALE GENOMIC DNA]</scope>
    <source>
        <strain evidence="2">wild</strain>
    </source>
</reference>
<name>A0A6J8EDA8_MYTCO</name>
<accession>A0A6J8EDA8</accession>
<evidence type="ECO:0000313" key="2">
    <source>
        <dbReference type="Proteomes" id="UP000507470"/>
    </source>
</evidence>